<feature type="compositionally biased region" description="Low complexity" evidence="1">
    <location>
        <begin position="106"/>
        <end position="118"/>
    </location>
</feature>
<reference evidence="2 3" key="1">
    <citation type="journal article" date="2007" name="Genome Res.">
        <title>Genome characteristics of facultatively symbiotic Frankia sp. strains reflect host range and host plant biogeography.</title>
        <authorList>
            <person name="Normand P."/>
            <person name="Lapierre P."/>
            <person name="Tisa L.S."/>
            <person name="Gogarten J.P."/>
            <person name="Alloisio N."/>
            <person name="Bagnarol E."/>
            <person name="Bassi C.A."/>
            <person name="Berry A.M."/>
            <person name="Bickhart D.M."/>
            <person name="Choisne N."/>
            <person name="Couloux A."/>
            <person name="Cournoyer B."/>
            <person name="Cruveiller S."/>
            <person name="Daubin V."/>
            <person name="Demange N."/>
            <person name="Francino M.P."/>
            <person name="Goltsman E."/>
            <person name="Huang Y."/>
            <person name="Kopp O.R."/>
            <person name="Labarre L."/>
            <person name="Lapidus A."/>
            <person name="Lavire C."/>
            <person name="Marechal J."/>
            <person name="Martinez M."/>
            <person name="Mastronunzio J.E."/>
            <person name="Mullin B.C."/>
            <person name="Niemann J."/>
            <person name="Pujic P."/>
            <person name="Rawnsley T."/>
            <person name="Rouy Z."/>
            <person name="Schenowitz C."/>
            <person name="Sellstedt A."/>
            <person name="Tavares F."/>
            <person name="Tomkins J.P."/>
            <person name="Vallenet D."/>
            <person name="Valverde C."/>
            <person name="Wall L.G."/>
            <person name="Wang Y."/>
            <person name="Medigue C."/>
            <person name="Benson D.R."/>
        </authorList>
    </citation>
    <scope>NUCLEOTIDE SEQUENCE [LARGE SCALE GENOMIC DNA]</scope>
    <source>
        <strain evidence="3">DSM 45818 / CECT 9043 / CcI3</strain>
    </source>
</reference>
<dbReference type="RefSeq" id="WP_011438525.1">
    <property type="nucleotide sequence ID" value="NC_007777.1"/>
</dbReference>
<dbReference type="EMBL" id="CP000249">
    <property type="protein sequence ID" value="ABD13511.1"/>
    <property type="molecule type" value="Genomic_DNA"/>
</dbReference>
<name>Q2J5D1_FRACC</name>
<feature type="region of interest" description="Disordered" evidence="1">
    <location>
        <begin position="66"/>
        <end position="126"/>
    </location>
</feature>
<dbReference type="HOGENOM" id="CLU_1584057_0_0_11"/>
<dbReference type="AlphaFoldDB" id="Q2J5D1"/>
<organism evidence="2 3">
    <name type="scientific">Frankia casuarinae (strain DSM 45818 / CECT 9043 / HFP020203 / CcI3)</name>
    <dbReference type="NCBI Taxonomy" id="106370"/>
    <lineage>
        <taxon>Bacteria</taxon>
        <taxon>Bacillati</taxon>
        <taxon>Actinomycetota</taxon>
        <taxon>Actinomycetes</taxon>
        <taxon>Frankiales</taxon>
        <taxon>Frankiaceae</taxon>
        <taxon>Frankia</taxon>
    </lineage>
</organism>
<accession>Q2J5D1</accession>
<evidence type="ECO:0000256" key="1">
    <source>
        <dbReference type="SAM" id="MobiDB-lite"/>
    </source>
</evidence>
<feature type="compositionally biased region" description="Gly residues" evidence="1">
    <location>
        <begin position="90"/>
        <end position="99"/>
    </location>
</feature>
<evidence type="ECO:0000313" key="2">
    <source>
        <dbReference type="EMBL" id="ABD13511.1"/>
    </source>
</evidence>
<dbReference type="Proteomes" id="UP000001937">
    <property type="component" value="Chromosome"/>
</dbReference>
<gene>
    <name evidence="2" type="ordered locus">Francci3_4163</name>
</gene>
<feature type="compositionally biased region" description="Low complexity" evidence="1">
    <location>
        <begin position="66"/>
        <end position="89"/>
    </location>
</feature>
<evidence type="ECO:0000313" key="3">
    <source>
        <dbReference type="Proteomes" id="UP000001937"/>
    </source>
</evidence>
<keyword evidence="3" id="KW-1185">Reference proteome</keyword>
<protein>
    <submittedName>
        <fullName evidence="2">Uncharacterized protein</fullName>
    </submittedName>
</protein>
<dbReference type="KEGG" id="fra:Francci3_4163"/>
<sequence length="168" mass="16202">MSTGGSVQPSLFDDLDDADSGAVVVGGLVAGQMMSTVGSDVPSSVVVATIPADTGKTGRAAVWVGGRAARRPASARGARRGLGVDAGAAGERGTGGDPGPGRQRGRSAGRSAAASSAGEPAVSDVDGEAAADARWIAAQLTRAPEPSALMAAAIVTALAPKPTRNGGG</sequence>
<proteinExistence type="predicted"/>